<evidence type="ECO:0000256" key="1">
    <source>
        <dbReference type="SAM" id="MobiDB-lite"/>
    </source>
</evidence>
<sequence>MCSEVEAKPAVEVKVQNSAASSSAEKAGKAKD</sequence>
<reference evidence="2 3" key="1">
    <citation type="submission" date="2020-02" db="EMBL/GenBank/DDBJ databases">
        <title>Draft genome sequence of Haematococcus lacustris strain NIES-144.</title>
        <authorList>
            <person name="Morimoto D."/>
            <person name="Nakagawa S."/>
            <person name="Yoshida T."/>
            <person name="Sawayama S."/>
        </authorList>
    </citation>
    <scope>NUCLEOTIDE SEQUENCE [LARGE SCALE GENOMIC DNA]</scope>
    <source>
        <strain evidence="2 3">NIES-144</strain>
    </source>
</reference>
<feature type="non-terminal residue" evidence="2">
    <location>
        <position position="1"/>
    </location>
</feature>
<dbReference type="AlphaFoldDB" id="A0A699ZG80"/>
<dbReference type="EMBL" id="BLLF01001298">
    <property type="protein sequence ID" value="GFH18419.1"/>
    <property type="molecule type" value="Genomic_DNA"/>
</dbReference>
<evidence type="ECO:0000313" key="3">
    <source>
        <dbReference type="Proteomes" id="UP000485058"/>
    </source>
</evidence>
<evidence type="ECO:0000313" key="2">
    <source>
        <dbReference type="EMBL" id="GFH18419.1"/>
    </source>
</evidence>
<proteinExistence type="predicted"/>
<comment type="caution">
    <text evidence="2">The sequence shown here is derived from an EMBL/GenBank/DDBJ whole genome shotgun (WGS) entry which is preliminary data.</text>
</comment>
<feature type="compositionally biased region" description="Low complexity" evidence="1">
    <location>
        <begin position="12"/>
        <end position="25"/>
    </location>
</feature>
<accession>A0A699ZG80</accession>
<feature type="region of interest" description="Disordered" evidence="1">
    <location>
        <begin position="1"/>
        <end position="32"/>
    </location>
</feature>
<organism evidence="2 3">
    <name type="scientific">Haematococcus lacustris</name>
    <name type="common">Green alga</name>
    <name type="synonym">Haematococcus pluvialis</name>
    <dbReference type="NCBI Taxonomy" id="44745"/>
    <lineage>
        <taxon>Eukaryota</taxon>
        <taxon>Viridiplantae</taxon>
        <taxon>Chlorophyta</taxon>
        <taxon>core chlorophytes</taxon>
        <taxon>Chlorophyceae</taxon>
        <taxon>CS clade</taxon>
        <taxon>Chlamydomonadales</taxon>
        <taxon>Haematococcaceae</taxon>
        <taxon>Haematococcus</taxon>
    </lineage>
</organism>
<dbReference type="Proteomes" id="UP000485058">
    <property type="component" value="Unassembled WGS sequence"/>
</dbReference>
<feature type="non-terminal residue" evidence="2">
    <location>
        <position position="32"/>
    </location>
</feature>
<feature type="compositionally biased region" description="Basic and acidic residues" evidence="1">
    <location>
        <begin position="1"/>
        <end position="11"/>
    </location>
</feature>
<name>A0A699ZG80_HAELA</name>
<keyword evidence="3" id="KW-1185">Reference proteome</keyword>
<gene>
    <name evidence="2" type="ORF">HaLaN_15223</name>
</gene>
<protein>
    <submittedName>
        <fullName evidence="2">Uncharacterized protein</fullName>
    </submittedName>
</protein>